<evidence type="ECO:0000313" key="3">
    <source>
        <dbReference type="Proteomes" id="UP001176941"/>
    </source>
</evidence>
<feature type="region of interest" description="Disordered" evidence="1">
    <location>
        <begin position="1"/>
        <end position="27"/>
    </location>
</feature>
<sequence>MNDSGSGCAGSCQSGRGGHGGRRSPWWGQDPSFSLCPDAALSALEQPPVTADAGCSPGSTELQPPTSPSALRPSSACSGHQGEVWKAGDTRCCTMAETCVFAGFTQMSALRPELQKMHGKQQVFASYSQWTPLCVCTRLWAHTEFSMPRAYPQQMDSSGNVGDHSLSRQLLAIRHVSALQRGMGLSAAREPPTLVGRADAISSCPKVTQQHPANNPARLCPAHTVRMAGPQAGRFLWPCPPGKQMAAWALGLLSPLSALPARSRKVLKNPRTSTPDVSPSAKVGSETCVHLSTEIHSTGPMARVVSIKGSVIPDLLHARFRELYAVFQAPLPLGLSLSLQNSVFLSTEHSKSAQGETLSRVPRKCLPSQMGRSHRAPPASDFSSAPVSVACLPSRDPGLGPRRRSFASTRDRALCRLPAQRLQLPPWRLSV</sequence>
<gene>
    <name evidence="2" type="ORF">MRATA1EN1_LOCUS12686</name>
</gene>
<keyword evidence="3" id="KW-1185">Reference proteome</keyword>
<protein>
    <submittedName>
        <fullName evidence="2">Uncharacterized protein</fullName>
    </submittedName>
</protein>
<feature type="region of interest" description="Disordered" evidence="1">
    <location>
        <begin position="47"/>
        <end position="75"/>
    </location>
</feature>
<evidence type="ECO:0000313" key="2">
    <source>
        <dbReference type="EMBL" id="CAI9163724.1"/>
    </source>
</evidence>
<organism evidence="2 3">
    <name type="scientific">Rangifer tarandus platyrhynchus</name>
    <name type="common">Svalbard reindeer</name>
    <dbReference type="NCBI Taxonomy" id="3082113"/>
    <lineage>
        <taxon>Eukaryota</taxon>
        <taxon>Metazoa</taxon>
        <taxon>Chordata</taxon>
        <taxon>Craniata</taxon>
        <taxon>Vertebrata</taxon>
        <taxon>Euteleostomi</taxon>
        <taxon>Mammalia</taxon>
        <taxon>Eutheria</taxon>
        <taxon>Laurasiatheria</taxon>
        <taxon>Artiodactyla</taxon>
        <taxon>Ruminantia</taxon>
        <taxon>Pecora</taxon>
        <taxon>Cervidae</taxon>
        <taxon>Odocoileinae</taxon>
        <taxon>Rangifer</taxon>
    </lineage>
</organism>
<reference evidence="2" key="1">
    <citation type="submission" date="2023-04" db="EMBL/GenBank/DDBJ databases">
        <authorList>
            <consortium name="ELIXIR-Norway"/>
        </authorList>
    </citation>
    <scope>NUCLEOTIDE SEQUENCE [LARGE SCALE GENOMIC DNA]</scope>
</reference>
<dbReference type="EMBL" id="OX459957">
    <property type="protein sequence ID" value="CAI9163724.1"/>
    <property type="molecule type" value="Genomic_DNA"/>
</dbReference>
<feature type="compositionally biased region" description="Low complexity" evidence="1">
    <location>
        <begin position="1"/>
        <end position="14"/>
    </location>
</feature>
<dbReference type="Proteomes" id="UP001176941">
    <property type="component" value="Chromosome 21"/>
</dbReference>
<proteinExistence type="predicted"/>
<accession>A0ABN8YVL0</accession>
<name>A0ABN8YVL0_RANTA</name>
<evidence type="ECO:0000256" key="1">
    <source>
        <dbReference type="SAM" id="MobiDB-lite"/>
    </source>
</evidence>